<dbReference type="Pfam" id="PF05719">
    <property type="entry name" value="GPP34"/>
    <property type="match status" value="1"/>
</dbReference>
<dbReference type="GO" id="GO:0000139">
    <property type="term" value="C:Golgi membrane"/>
    <property type="evidence" value="ECO:0007669"/>
    <property type="project" value="UniProtKB-SubCell"/>
</dbReference>
<dbReference type="EMBL" id="OV725080">
    <property type="protein sequence ID" value="CAH1400213.1"/>
    <property type="molecule type" value="Genomic_DNA"/>
</dbReference>
<evidence type="ECO:0000256" key="1">
    <source>
        <dbReference type="ARBA" id="ARBA00004255"/>
    </source>
</evidence>
<comment type="similarity">
    <text evidence="2">Belongs to the GOLPH3/VPS74 family.</text>
</comment>
<dbReference type="GO" id="GO:0005802">
    <property type="term" value="C:trans-Golgi network"/>
    <property type="evidence" value="ECO:0007669"/>
    <property type="project" value="TreeGrafter"/>
</dbReference>
<dbReference type="GO" id="GO:0048194">
    <property type="term" value="P:Golgi vesicle budding"/>
    <property type="evidence" value="ECO:0007669"/>
    <property type="project" value="TreeGrafter"/>
</dbReference>
<evidence type="ECO:0000256" key="2">
    <source>
        <dbReference type="ARBA" id="ARBA00007284"/>
    </source>
</evidence>
<dbReference type="InterPro" id="IPR038261">
    <property type="entry name" value="GPP34-like_sf"/>
</dbReference>
<dbReference type="GO" id="GO:0007030">
    <property type="term" value="P:Golgi organization"/>
    <property type="evidence" value="ECO:0007669"/>
    <property type="project" value="TreeGrafter"/>
</dbReference>
<dbReference type="AlphaFoldDB" id="A0A9P0HD89"/>
<feature type="compositionally biased region" description="Basic and acidic residues" evidence="6">
    <location>
        <begin position="1"/>
        <end position="11"/>
    </location>
</feature>
<accession>A0A9P0HD89</accession>
<dbReference type="GO" id="GO:0070273">
    <property type="term" value="F:phosphatidylinositol-4-phosphate binding"/>
    <property type="evidence" value="ECO:0007669"/>
    <property type="project" value="InterPro"/>
</dbReference>
<sequence>MDENEKSENIVHRRNVTRSNGGDLSGTEDKPASAEEEVQDEDNSKRRLTLMEEVFLLGLKDKEGYTSFWNGSLCFGLRGCILVELSIRGRIKLEEAGVKRKSLLRRKVLIVNSTPTGECLLDEALKHIRQTQPPENVGSWIAYLSGDSWNLMKRRYHMRYVRERIAKGLVEKGVLSTEKMNFFVFDVTTHPLLDSDTKLQIVKKVQDGLLSRWTGDLSRMDKRQLALLLLAQVSEVIENAFDSLNSDDFVSANKRVSELANLDLENEAAKENSLDIVWAVVDYLSSVDSEK</sequence>
<dbReference type="GO" id="GO:0031985">
    <property type="term" value="C:Golgi cisterna"/>
    <property type="evidence" value="ECO:0007669"/>
    <property type="project" value="TreeGrafter"/>
</dbReference>
<proteinExistence type="inferred from homology"/>
<dbReference type="Proteomes" id="UP001152798">
    <property type="component" value="Chromosome 4"/>
</dbReference>
<evidence type="ECO:0000256" key="3">
    <source>
        <dbReference type="ARBA" id="ARBA00023034"/>
    </source>
</evidence>
<dbReference type="PANTHER" id="PTHR12704">
    <property type="entry name" value="TRANS-GOLGI PROTEIN GMX33"/>
    <property type="match status" value="1"/>
</dbReference>
<evidence type="ECO:0000313" key="8">
    <source>
        <dbReference type="Proteomes" id="UP001152798"/>
    </source>
</evidence>
<dbReference type="Gene3D" id="1.10.3630.10">
    <property type="entry name" value="yeast vps74-n-term truncation variant domain like"/>
    <property type="match status" value="1"/>
</dbReference>
<dbReference type="OrthoDB" id="2189106at2759"/>
<dbReference type="GO" id="GO:0043001">
    <property type="term" value="P:Golgi to plasma membrane protein transport"/>
    <property type="evidence" value="ECO:0007669"/>
    <property type="project" value="TreeGrafter"/>
</dbReference>
<dbReference type="InterPro" id="IPR008628">
    <property type="entry name" value="GPP34-like"/>
</dbReference>
<feature type="region of interest" description="Disordered" evidence="6">
    <location>
        <begin position="1"/>
        <end position="44"/>
    </location>
</feature>
<gene>
    <name evidence="7" type="ORF">NEZAVI_LOCUS9504</name>
</gene>
<keyword evidence="3" id="KW-0333">Golgi apparatus</keyword>
<keyword evidence="5" id="KW-0472">Membrane</keyword>
<evidence type="ECO:0000313" key="7">
    <source>
        <dbReference type="EMBL" id="CAH1400213.1"/>
    </source>
</evidence>
<reference evidence="7" key="1">
    <citation type="submission" date="2022-01" db="EMBL/GenBank/DDBJ databases">
        <authorList>
            <person name="King R."/>
        </authorList>
    </citation>
    <scope>NUCLEOTIDE SEQUENCE</scope>
</reference>
<dbReference type="PANTHER" id="PTHR12704:SF2">
    <property type="entry name" value="GOLGI PHOSPHOPROTEIN 3 HOMOLOG SAURON"/>
    <property type="match status" value="1"/>
</dbReference>
<keyword evidence="8" id="KW-1185">Reference proteome</keyword>
<evidence type="ECO:0000256" key="4">
    <source>
        <dbReference type="ARBA" id="ARBA00023121"/>
    </source>
</evidence>
<dbReference type="GO" id="GO:0005829">
    <property type="term" value="C:cytosol"/>
    <property type="evidence" value="ECO:0007669"/>
    <property type="project" value="TreeGrafter"/>
</dbReference>
<dbReference type="GO" id="GO:0006890">
    <property type="term" value="P:retrograde vesicle-mediated transport, Golgi to endoplasmic reticulum"/>
    <property type="evidence" value="ECO:0007669"/>
    <property type="project" value="TreeGrafter"/>
</dbReference>
<protein>
    <recommendedName>
        <fullName evidence="9">Golgi phosphoprotein 3</fullName>
    </recommendedName>
</protein>
<name>A0A9P0HD89_NEZVI</name>
<keyword evidence="4" id="KW-0446">Lipid-binding</keyword>
<comment type="subcellular location">
    <subcellularLocation>
        <location evidence="1">Golgi apparatus membrane</location>
        <topology evidence="1">Peripheral membrane protein</topology>
        <orientation evidence="1">Cytoplasmic side</orientation>
    </subcellularLocation>
</comment>
<evidence type="ECO:0008006" key="9">
    <source>
        <dbReference type="Google" id="ProtNLM"/>
    </source>
</evidence>
<evidence type="ECO:0000256" key="6">
    <source>
        <dbReference type="SAM" id="MobiDB-lite"/>
    </source>
</evidence>
<organism evidence="7 8">
    <name type="scientific">Nezara viridula</name>
    <name type="common">Southern green stink bug</name>
    <name type="synonym">Cimex viridulus</name>
    <dbReference type="NCBI Taxonomy" id="85310"/>
    <lineage>
        <taxon>Eukaryota</taxon>
        <taxon>Metazoa</taxon>
        <taxon>Ecdysozoa</taxon>
        <taxon>Arthropoda</taxon>
        <taxon>Hexapoda</taxon>
        <taxon>Insecta</taxon>
        <taxon>Pterygota</taxon>
        <taxon>Neoptera</taxon>
        <taxon>Paraneoptera</taxon>
        <taxon>Hemiptera</taxon>
        <taxon>Heteroptera</taxon>
        <taxon>Panheteroptera</taxon>
        <taxon>Pentatomomorpha</taxon>
        <taxon>Pentatomoidea</taxon>
        <taxon>Pentatomidae</taxon>
        <taxon>Pentatominae</taxon>
        <taxon>Nezara</taxon>
    </lineage>
</organism>
<evidence type="ECO:0000256" key="5">
    <source>
        <dbReference type="ARBA" id="ARBA00023136"/>
    </source>
</evidence>